<comment type="caution">
    <text evidence="1">The sequence shown here is derived from an EMBL/GenBank/DDBJ whole genome shotgun (WGS) entry which is preliminary data.</text>
</comment>
<evidence type="ECO:0000313" key="1">
    <source>
        <dbReference type="EMBL" id="KRY29562.1"/>
    </source>
</evidence>
<keyword evidence="2" id="KW-1185">Reference proteome</keyword>
<name>A0A0V1AXW8_TRISP</name>
<dbReference type="AlphaFoldDB" id="A0A0V1AXW8"/>
<accession>A0A0V1AXW8</accession>
<proteinExistence type="predicted"/>
<dbReference type="Proteomes" id="UP000054776">
    <property type="component" value="Unassembled WGS sequence"/>
</dbReference>
<gene>
    <name evidence="1" type="ORF">T01_15520</name>
</gene>
<evidence type="ECO:0000313" key="2">
    <source>
        <dbReference type="Proteomes" id="UP000054776"/>
    </source>
</evidence>
<reference evidence="1 2" key="1">
    <citation type="submission" date="2015-01" db="EMBL/GenBank/DDBJ databases">
        <title>Evolution of Trichinella species and genotypes.</title>
        <authorList>
            <person name="Korhonen P.K."/>
            <person name="Edoardo P."/>
            <person name="Giuseppe L.R."/>
            <person name="Gasser R.B."/>
        </authorList>
    </citation>
    <scope>NUCLEOTIDE SEQUENCE [LARGE SCALE GENOMIC DNA]</scope>
    <source>
        <strain evidence="1">ISS3</strain>
    </source>
</reference>
<dbReference type="InParanoid" id="A0A0V1AXW8"/>
<dbReference type="OrthoDB" id="5937360at2759"/>
<dbReference type="EMBL" id="JYDH01000167">
    <property type="protein sequence ID" value="KRY29562.1"/>
    <property type="molecule type" value="Genomic_DNA"/>
</dbReference>
<protein>
    <submittedName>
        <fullName evidence="1">Uncharacterized protein</fullName>
    </submittedName>
</protein>
<sequence length="251" mass="28810">MQKESLRCDLVFIANFANFVQTITFLEKRSETLVDRLQVFDKVIDGIHKIPGIVGEDIKSKCDKVVFPCYLDHAALSTSKELLNADTTAARTLETAHDRLTHRWHWDFGIPHVTHASHTSLSLQRMILVHELRQFKGESSVMDTQPISVGYQTWDSEFLFQSLMRLNFNEDSFVMDTQPYVRIEFGKYQRSAYFFPFTRGQLDSLCNSVNVPWNSEDDSTTSPPRISGRFLYDGPPAAYEITDIGHQVTSF</sequence>
<organism evidence="1 2">
    <name type="scientific">Trichinella spiralis</name>
    <name type="common">Trichina worm</name>
    <dbReference type="NCBI Taxonomy" id="6334"/>
    <lineage>
        <taxon>Eukaryota</taxon>
        <taxon>Metazoa</taxon>
        <taxon>Ecdysozoa</taxon>
        <taxon>Nematoda</taxon>
        <taxon>Enoplea</taxon>
        <taxon>Dorylaimia</taxon>
        <taxon>Trichinellida</taxon>
        <taxon>Trichinellidae</taxon>
        <taxon>Trichinella</taxon>
    </lineage>
</organism>